<dbReference type="PROSITE" id="PS00138">
    <property type="entry name" value="SUBTILASE_SER"/>
    <property type="match status" value="1"/>
</dbReference>
<dbReference type="Proteomes" id="UP001583172">
    <property type="component" value="Unassembled WGS sequence"/>
</dbReference>
<keyword evidence="8" id="KW-1185">Reference proteome</keyword>
<comment type="caution">
    <text evidence="7">The sequence shown here is derived from an EMBL/GenBank/DDBJ whole genome shotgun (WGS) entry which is preliminary data.</text>
</comment>
<dbReference type="CDD" id="cd04843">
    <property type="entry name" value="Peptidases_S8_11"/>
    <property type="match status" value="1"/>
</dbReference>
<comment type="similarity">
    <text evidence="4">Belongs to the peptidase S8 family.</text>
</comment>
<dbReference type="InterPro" id="IPR000209">
    <property type="entry name" value="Peptidase_S8/S53_dom"/>
</dbReference>
<evidence type="ECO:0000256" key="3">
    <source>
        <dbReference type="ARBA" id="ARBA00022825"/>
    </source>
</evidence>
<dbReference type="Gene3D" id="3.40.50.200">
    <property type="entry name" value="Peptidase S8/S53 domain"/>
    <property type="match status" value="1"/>
</dbReference>
<dbReference type="EMBL" id="JAZGSY010000167">
    <property type="protein sequence ID" value="KAL1839259.1"/>
    <property type="molecule type" value="Genomic_DNA"/>
</dbReference>
<reference evidence="7 8" key="1">
    <citation type="journal article" date="2024" name="Commun. Biol.">
        <title>Comparative genomic analysis of thermophilic fungi reveals convergent evolutionary adaptations and gene losses.</title>
        <authorList>
            <person name="Steindorff A.S."/>
            <person name="Aguilar-Pontes M.V."/>
            <person name="Robinson A.J."/>
            <person name="Andreopoulos B."/>
            <person name="LaButti K."/>
            <person name="Kuo A."/>
            <person name="Mondo S."/>
            <person name="Riley R."/>
            <person name="Otillar R."/>
            <person name="Haridas S."/>
            <person name="Lipzen A."/>
            <person name="Grimwood J."/>
            <person name="Schmutz J."/>
            <person name="Clum A."/>
            <person name="Reid I.D."/>
            <person name="Moisan M.C."/>
            <person name="Butler G."/>
            <person name="Nguyen T.T.M."/>
            <person name="Dewar K."/>
            <person name="Conant G."/>
            <person name="Drula E."/>
            <person name="Henrissat B."/>
            <person name="Hansel C."/>
            <person name="Singer S."/>
            <person name="Hutchinson M.I."/>
            <person name="de Vries R.P."/>
            <person name="Natvig D.O."/>
            <person name="Powell A.J."/>
            <person name="Tsang A."/>
            <person name="Grigoriev I.V."/>
        </authorList>
    </citation>
    <scope>NUCLEOTIDE SEQUENCE [LARGE SCALE GENOMIC DNA]</scope>
    <source>
        <strain evidence="7 8">CBS 620.91</strain>
    </source>
</reference>
<feature type="signal peptide" evidence="5">
    <location>
        <begin position="1"/>
        <end position="22"/>
    </location>
</feature>
<gene>
    <name evidence="7" type="ORF">VTJ49DRAFT_1696</name>
</gene>
<dbReference type="InterPro" id="IPR034073">
    <property type="entry name" value="Subtilisin_DY-like_dom"/>
</dbReference>
<keyword evidence="5" id="KW-0732">Signal</keyword>
<evidence type="ECO:0000256" key="1">
    <source>
        <dbReference type="ARBA" id="ARBA00022670"/>
    </source>
</evidence>
<dbReference type="InterPro" id="IPR023828">
    <property type="entry name" value="Peptidase_S8_Ser-AS"/>
</dbReference>
<comment type="caution">
    <text evidence="4">Lacks conserved residue(s) required for the propagation of feature annotation.</text>
</comment>
<sequence length="508" mass="54439">MRISLLHAVVCGVLSLWASVAAQDLPRIALKLTPEAHEKQQEDPNYIASLVQQATGGPRVQALGNNGSDVPDVSVGPLIRSPNSVRFARRAARSMSVRRRAVTVPNFGLWYQIQVNTPDLSARNAAEQNSTGAGNPPVTLPTETLDLIHALHRLDGVQSAHALYPGPPPAVNHEDDPRSTNQGYLHAAPDGINAPYGWEFPGGDGTGVKVIDIEQGWNFNHEDLAAADIPLISGRNAAYFFHGTSVLGEMFMVDNQLGGIGIIPAAKGYVISQHRDDFTYNTAEAILEAAEHLSAGDIILIEAQEYDPKDGLYYWPVEVADANFDAILSATSQGIIVVQAACNGAYDLDAYTNIAGKKIFDRSSPDFRDSGAIMVGGANSLIPHTRWYGSNHGSRIDVYSWAESVDTATTDDSGTDNTLYTSWFSGTSSASPVIVGAAGIIQGISLARRGTRYGPLEMRSILSNPAHGTPSADPAYDRIGTQPDLQLILDALFPDTGPTSSVPRDWML</sequence>
<dbReference type="SUPFAM" id="SSF52743">
    <property type="entry name" value="Subtilisin-like"/>
    <property type="match status" value="1"/>
</dbReference>
<evidence type="ECO:0000259" key="6">
    <source>
        <dbReference type="Pfam" id="PF00082"/>
    </source>
</evidence>
<protein>
    <recommendedName>
        <fullName evidence="6">Peptidase S8/S53 domain-containing protein</fullName>
    </recommendedName>
</protein>
<keyword evidence="2" id="KW-0378">Hydrolase</keyword>
<accession>A0ABR3VBN6</accession>
<evidence type="ECO:0000256" key="4">
    <source>
        <dbReference type="PROSITE-ProRule" id="PRU01240"/>
    </source>
</evidence>
<dbReference type="InterPro" id="IPR015500">
    <property type="entry name" value="Peptidase_S8_subtilisin-rel"/>
</dbReference>
<evidence type="ECO:0000313" key="7">
    <source>
        <dbReference type="EMBL" id="KAL1839259.1"/>
    </source>
</evidence>
<keyword evidence="1" id="KW-0645">Protease</keyword>
<dbReference type="InterPro" id="IPR036852">
    <property type="entry name" value="Peptidase_S8/S53_dom_sf"/>
</dbReference>
<feature type="domain" description="Peptidase S8/S53" evidence="6">
    <location>
        <begin position="242"/>
        <end position="466"/>
    </location>
</feature>
<dbReference type="Pfam" id="PF00082">
    <property type="entry name" value="Peptidase_S8"/>
    <property type="match status" value="1"/>
</dbReference>
<evidence type="ECO:0000256" key="2">
    <source>
        <dbReference type="ARBA" id="ARBA00022801"/>
    </source>
</evidence>
<organism evidence="7 8">
    <name type="scientific">Humicola insolens</name>
    <name type="common">Soft-rot fungus</name>
    <dbReference type="NCBI Taxonomy" id="85995"/>
    <lineage>
        <taxon>Eukaryota</taxon>
        <taxon>Fungi</taxon>
        <taxon>Dikarya</taxon>
        <taxon>Ascomycota</taxon>
        <taxon>Pezizomycotina</taxon>
        <taxon>Sordariomycetes</taxon>
        <taxon>Sordariomycetidae</taxon>
        <taxon>Sordariales</taxon>
        <taxon>Chaetomiaceae</taxon>
        <taxon>Mycothermus</taxon>
    </lineage>
</organism>
<dbReference type="PROSITE" id="PS51892">
    <property type="entry name" value="SUBTILASE"/>
    <property type="match status" value="1"/>
</dbReference>
<keyword evidence="3" id="KW-0720">Serine protease</keyword>
<name>A0ABR3VBN6_HUMIN</name>
<dbReference type="PRINTS" id="PR00723">
    <property type="entry name" value="SUBTILISIN"/>
</dbReference>
<evidence type="ECO:0000313" key="8">
    <source>
        <dbReference type="Proteomes" id="UP001583172"/>
    </source>
</evidence>
<evidence type="ECO:0000256" key="5">
    <source>
        <dbReference type="SAM" id="SignalP"/>
    </source>
</evidence>
<proteinExistence type="inferred from homology"/>
<feature type="chain" id="PRO_5045125252" description="Peptidase S8/S53 domain-containing protein" evidence="5">
    <location>
        <begin position="23"/>
        <end position="508"/>
    </location>
</feature>